<sequence length="61" mass="6567">MTEQNTPSPRRTAVWALLILCAVGNVIVSLRGASLVVHLVLGIVTVACIVALVVPYVRRTR</sequence>
<keyword evidence="1" id="KW-1133">Transmembrane helix</keyword>
<dbReference type="HOGENOM" id="CLU_2911996_0_0_11"/>
<reference evidence="2 3" key="1">
    <citation type="journal article" date="2014" name="J. Biotechnol.">
        <title>Complete genome sequence of the actinobacterium Actinoplanes friuliensis HAG 010964, producer of the lipopeptide antibiotic friulimycin.</title>
        <authorList>
            <person name="Ruckert C."/>
            <person name="Szczepanowski R."/>
            <person name="Albersmeier A."/>
            <person name="Goesmann A."/>
            <person name="Fischer N."/>
            <person name="Steinkamper A."/>
            <person name="Puhler A."/>
            <person name="Biener R."/>
            <person name="Schwartz D."/>
            <person name="Kalinowski J."/>
        </authorList>
    </citation>
    <scope>NUCLEOTIDE SEQUENCE [LARGE SCALE GENOMIC DNA]</scope>
    <source>
        <strain evidence="2 3">DSM 7358</strain>
    </source>
</reference>
<accession>U5W2P5</accession>
<dbReference type="AlphaFoldDB" id="U5W2P5"/>
<dbReference type="EMBL" id="CP006272">
    <property type="protein sequence ID" value="AGZ42255.1"/>
    <property type="molecule type" value="Genomic_DNA"/>
</dbReference>
<name>U5W2P5_9ACTN</name>
<evidence type="ECO:0000313" key="2">
    <source>
        <dbReference type="EMBL" id="AGZ42255.1"/>
    </source>
</evidence>
<dbReference type="PATRIC" id="fig|1246995.3.peg.4041"/>
<dbReference type="STRING" id="1246995.AFR_19915"/>
<evidence type="ECO:0000313" key="3">
    <source>
        <dbReference type="Proteomes" id="UP000017746"/>
    </source>
</evidence>
<evidence type="ECO:0000256" key="1">
    <source>
        <dbReference type="SAM" id="Phobius"/>
    </source>
</evidence>
<feature type="transmembrane region" description="Helical" evidence="1">
    <location>
        <begin position="12"/>
        <end position="30"/>
    </location>
</feature>
<keyword evidence="1" id="KW-0472">Membrane</keyword>
<organism evidence="2 3">
    <name type="scientific">Actinoplanes friuliensis DSM 7358</name>
    <dbReference type="NCBI Taxonomy" id="1246995"/>
    <lineage>
        <taxon>Bacteria</taxon>
        <taxon>Bacillati</taxon>
        <taxon>Actinomycetota</taxon>
        <taxon>Actinomycetes</taxon>
        <taxon>Micromonosporales</taxon>
        <taxon>Micromonosporaceae</taxon>
        <taxon>Actinoplanes</taxon>
    </lineage>
</organism>
<feature type="transmembrane region" description="Helical" evidence="1">
    <location>
        <begin position="36"/>
        <end position="57"/>
    </location>
</feature>
<keyword evidence="1" id="KW-0812">Transmembrane</keyword>
<keyword evidence="3" id="KW-1185">Reference proteome</keyword>
<dbReference type="KEGG" id="afs:AFR_19915"/>
<dbReference type="RefSeq" id="WP_023362627.1">
    <property type="nucleotide sequence ID" value="NC_022657.1"/>
</dbReference>
<gene>
    <name evidence="2" type="ORF">AFR_19915</name>
</gene>
<dbReference type="Proteomes" id="UP000017746">
    <property type="component" value="Chromosome"/>
</dbReference>
<proteinExistence type="predicted"/>
<protein>
    <submittedName>
        <fullName evidence="2">Uncharacterized protein</fullName>
    </submittedName>
</protein>